<protein>
    <submittedName>
        <fullName evidence="2">Chorismate mutase</fullName>
    </submittedName>
</protein>
<dbReference type="SUPFAM" id="SSF48600">
    <property type="entry name" value="Chorismate mutase II"/>
    <property type="match status" value="1"/>
</dbReference>
<evidence type="ECO:0000313" key="3">
    <source>
        <dbReference type="Proteomes" id="UP000014660"/>
    </source>
</evidence>
<dbReference type="HOGENOM" id="CLU_1551876_0_0_2"/>
<dbReference type="Proteomes" id="UP000014660">
    <property type="component" value="Chromosome"/>
</dbReference>
<name>S0ATP7_FERAC</name>
<accession>S0ATP7</accession>
<sequence length="191" mass="22161">MIEFINNMDTLRNELYNNSRDIIKLLEERREIAGKIGECKVAGGLKIRNREREIEILKSLSYDHFTEFVLNLLFEFSINYEVLNRNSADSVKYSRILNGVKYIEYRSERDNLIFLLSRILNPGTVVLCDYHEISKILISAGHHIANAIEKPDLVIYMDGRENQEIIIKDGSMLISENFLASKANIYTVEIQ</sequence>
<evidence type="ECO:0000313" key="2">
    <source>
        <dbReference type="EMBL" id="AGO61530.1"/>
    </source>
</evidence>
<feature type="domain" description="Chorismate mutase" evidence="1">
    <location>
        <begin position="2"/>
        <end position="85"/>
    </location>
</feature>
<organism evidence="2 3">
    <name type="scientific">Ferroplasma acidarmanus Fer1</name>
    <dbReference type="NCBI Taxonomy" id="333146"/>
    <lineage>
        <taxon>Archaea</taxon>
        <taxon>Methanobacteriati</taxon>
        <taxon>Thermoplasmatota</taxon>
        <taxon>Thermoplasmata</taxon>
        <taxon>Thermoplasmatales</taxon>
        <taxon>Ferroplasmaceae</taxon>
        <taxon>Ferroplasma</taxon>
    </lineage>
</organism>
<dbReference type="InterPro" id="IPR036263">
    <property type="entry name" value="Chorismate_II_sf"/>
</dbReference>
<dbReference type="SMART" id="SM00830">
    <property type="entry name" value="CM_2"/>
    <property type="match status" value="1"/>
</dbReference>
<keyword evidence="3" id="KW-1185">Reference proteome</keyword>
<evidence type="ECO:0000259" key="1">
    <source>
        <dbReference type="PROSITE" id="PS51168"/>
    </source>
</evidence>
<dbReference type="GO" id="GO:0004106">
    <property type="term" value="F:chorismate mutase activity"/>
    <property type="evidence" value="ECO:0007669"/>
    <property type="project" value="InterPro"/>
</dbReference>
<dbReference type="Pfam" id="PF01817">
    <property type="entry name" value="CM_2"/>
    <property type="match status" value="1"/>
</dbReference>
<dbReference type="AlphaFoldDB" id="S0ATP7"/>
<dbReference type="PROSITE" id="PS51168">
    <property type="entry name" value="CHORISMATE_MUT_2"/>
    <property type="match status" value="1"/>
</dbReference>
<dbReference type="InterPro" id="IPR002701">
    <property type="entry name" value="CM_II_prokaryot"/>
</dbReference>
<dbReference type="RefSeq" id="WP_009887587.1">
    <property type="nucleotide sequence ID" value="NC_021592.1"/>
</dbReference>
<dbReference type="GeneID" id="16025736"/>
<dbReference type="GO" id="GO:0046417">
    <property type="term" value="P:chorismate metabolic process"/>
    <property type="evidence" value="ECO:0007669"/>
    <property type="project" value="InterPro"/>
</dbReference>
<dbReference type="EMBL" id="CP004145">
    <property type="protein sequence ID" value="AGO61530.1"/>
    <property type="molecule type" value="Genomic_DNA"/>
</dbReference>
<dbReference type="Gene3D" id="1.20.59.10">
    <property type="entry name" value="Chorismate mutase"/>
    <property type="match status" value="1"/>
</dbReference>
<gene>
    <name evidence="2" type="ORF">FACI_IFERC00001G1550</name>
</gene>
<reference evidence="2 3" key="1">
    <citation type="journal article" date="2007" name="Proc. Natl. Acad. Sci. U.S.A.">
        <title>Genome dynamics in a natural archaeal population.</title>
        <authorList>
            <person name="Allen E.E."/>
            <person name="Tyson G.W."/>
            <person name="Whitaker R.J."/>
            <person name="Detter J.C."/>
            <person name="Richardson P.M."/>
            <person name="Banfield J.F."/>
        </authorList>
    </citation>
    <scope>NUCLEOTIDE SEQUENCE [LARGE SCALE GENOMIC DNA]</scope>
    <source>
        <strain evidence="3">fer1</strain>
    </source>
</reference>
<proteinExistence type="predicted"/>
<dbReference type="KEGG" id="fac:FACI_IFERC01G1550"/>
<dbReference type="InterPro" id="IPR036979">
    <property type="entry name" value="CM_dom_sf"/>
</dbReference>